<dbReference type="Proteomes" id="UP000183997">
    <property type="component" value="Unassembled WGS sequence"/>
</dbReference>
<organism evidence="1 2">
    <name type="scientific">Desulforamulus aeronauticus DSM 10349</name>
    <dbReference type="NCBI Taxonomy" id="1121421"/>
    <lineage>
        <taxon>Bacteria</taxon>
        <taxon>Bacillati</taxon>
        <taxon>Bacillota</taxon>
        <taxon>Clostridia</taxon>
        <taxon>Eubacteriales</taxon>
        <taxon>Peptococcaceae</taxon>
        <taxon>Desulforamulus</taxon>
    </lineage>
</organism>
<accession>A0A1M6QS50</accession>
<keyword evidence="2" id="KW-1185">Reference proteome</keyword>
<name>A0A1M6QS50_9FIRM</name>
<evidence type="ECO:0000313" key="1">
    <source>
        <dbReference type="EMBL" id="SHK23112.1"/>
    </source>
</evidence>
<dbReference type="RefSeq" id="WP_072911762.1">
    <property type="nucleotide sequence ID" value="NZ_FRAR01000009.1"/>
</dbReference>
<evidence type="ECO:0000313" key="2">
    <source>
        <dbReference type="Proteomes" id="UP000183997"/>
    </source>
</evidence>
<gene>
    <name evidence="1" type="ORF">SAMN02745123_01170</name>
</gene>
<reference evidence="2" key="1">
    <citation type="submission" date="2016-11" db="EMBL/GenBank/DDBJ databases">
        <authorList>
            <person name="Varghese N."/>
            <person name="Submissions S."/>
        </authorList>
    </citation>
    <scope>NUCLEOTIDE SEQUENCE [LARGE SCALE GENOMIC DNA]</scope>
    <source>
        <strain evidence="2">DSM 10349</strain>
    </source>
</reference>
<dbReference type="OrthoDB" id="1807379at2"/>
<dbReference type="EMBL" id="FRAR01000009">
    <property type="protein sequence ID" value="SHK23112.1"/>
    <property type="molecule type" value="Genomic_DNA"/>
</dbReference>
<sequence length="211" mass="23883">MLFKEYRDIVLRINRLDKPLSSLTKFERNEVLNLSIRQEEIEKILGDQIRSSFKELQEGLDVVAEWVKLMKEDAIKALGVEGTPEEVLALEDTLAQASLLNAQIASLTLANYSTSSKNTPPADQEQIIVQETQQNIAPVQETRKQKAKTSLPVVHSTIDMVENSERKKIVTKVLEELNESVLAAAPTYSDEVFNQPRIISQKNKPTKKKKR</sequence>
<dbReference type="AlphaFoldDB" id="A0A1M6QS50"/>
<protein>
    <submittedName>
        <fullName evidence="1">Uncharacterized protein</fullName>
    </submittedName>
</protein>
<proteinExistence type="predicted"/>